<dbReference type="HAMAP" id="MF_00272">
    <property type="entry name" value="GcvH"/>
    <property type="match status" value="1"/>
</dbReference>
<dbReference type="WBParaSite" id="GPLIN_000206800">
    <property type="protein sequence ID" value="GPLIN_000206800"/>
    <property type="gene ID" value="GPLIN_000206800"/>
</dbReference>
<dbReference type="Pfam" id="PF01597">
    <property type="entry name" value="GCV_H"/>
    <property type="match status" value="1"/>
</dbReference>
<keyword evidence="7" id="KW-1185">Reference proteome</keyword>
<dbReference type="AlphaFoldDB" id="A0A183BN82"/>
<dbReference type="InterPro" id="IPR017453">
    <property type="entry name" value="GCV_H_sub"/>
</dbReference>
<dbReference type="GO" id="GO:0005739">
    <property type="term" value="C:mitochondrion"/>
    <property type="evidence" value="ECO:0007669"/>
    <property type="project" value="UniProtKB-SubCell"/>
</dbReference>
<evidence type="ECO:0000313" key="7">
    <source>
        <dbReference type="Proteomes" id="UP000050741"/>
    </source>
</evidence>
<evidence type="ECO:0000256" key="5">
    <source>
        <dbReference type="RuleBase" id="RU364055"/>
    </source>
</evidence>
<dbReference type="GO" id="GO:0005960">
    <property type="term" value="C:glycine cleavage complex"/>
    <property type="evidence" value="ECO:0007669"/>
    <property type="project" value="UniProtKB-UniRule"/>
</dbReference>
<comment type="subcellular location">
    <subcellularLocation>
        <location evidence="5">Mitochondrion</location>
    </subcellularLocation>
</comment>
<dbReference type="NCBIfam" id="NF002270">
    <property type="entry name" value="PRK01202.1"/>
    <property type="match status" value="1"/>
</dbReference>
<keyword evidence="2 4" id="KW-0450">Lipoyl</keyword>
<dbReference type="OrthoDB" id="10264154at2759"/>
<evidence type="ECO:0000256" key="1">
    <source>
        <dbReference type="ARBA" id="ARBA00009249"/>
    </source>
</evidence>
<reference evidence="7" key="2">
    <citation type="submission" date="2014-05" db="EMBL/GenBank/DDBJ databases">
        <title>The genome and life-stage specific transcriptomes of Globodera pallida elucidate key aspects of plant parasitism by a cyst nematode.</title>
        <authorList>
            <person name="Cotton J.A."/>
            <person name="Lilley C.J."/>
            <person name="Jones L.M."/>
            <person name="Kikuchi T."/>
            <person name="Reid A.J."/>
            <person name="Thorpe P."/>
            <person name="Tsai I.J."/>
            <person name="Beasley H."/>
            <person name="Blok V."/>
            <person name="Cock P.J.A."/>
            <person name="Van den Akker S.E."/>
            <person name="Holroyd N."/>
            <person name="Hunt M."/>
            <person name="Mantelin S."/>
            <person name="Naghra H."/>
            <person name="Pain A."/>
            <person name="Palomares-Rius J.E."/>
            <person name="Zarowiecki M."/>
            <person name="Berriman M."/>
            <person name="Jones J.T."/>
            <person name="Urwin P.E."/>
        </authorList>
    </citation>
    <scope>NUCLEOTIDE SEQUENCE [LARGE SCALE GENOMIC DNA]</scope>
    <source>
        <strain evidence="7">Lindley</strain>
    </source>
</reference>
<comment type="similarity">
    <text evidence="1 5">Belongs to the GcvH family.</text>
</comment>
<keyword evidence="5" id="KW-0496">Mitochondrion</keyword>
<reference evidence="7" key="1">
    <citation type="submission" date="2013-12" db="EMBL/GenBank/DDBJ databases">
        <authorList>
            <person name="Aslett M."/>
        </authorList>
    </citation>
    <scope>NUCLEOTIDE SEQUENCE [LARGE SCALE GENOMIC DNA]</scope>
    <source>
        <strain evidence="7">Lindley</strain>
    </source>
</reference>
<name>A0A183BN82_GLOPA</name>
<dbReference type="InterPro" id="IPR002930">
    <property type="entry name" value="GCV_H"/>
</dbReference>
<evidence type="ECO:0000256" key="4">
    <source>
        <dbReference type="PIRSR" id="PIRSR617453-50"/>
    </source>
</evidence>
<sequence>MTSTTVRLCSLLTRFPAKKFVSCRTFSTTRPVLADILYTPKHEWISMDEASSVGTIGITNHAQESLGDVVYVELPELGKKFGTGETAGAIESVKAASDLYAPVAGEVVDRNGEVEDKPQLVNKDCYGKGWLYKLKVVNPSELDGLMSEQSYKNFLAEERNKEDETQHF</sequence>
<dbReference type="Gene3D" id="2.40.50.100">
    <property type="match status" value="1"/>
</dbReference>
<organism evidence="7 8">
    <name type="scientific">Globodera pallida</name>
    <name type="common">Potato cyst nematode worm</name>
    <name type="synonym">Heterodera pallida</name>
    <dbReference type="NCBI Taxonomy" id="36090"/>
    <lineage>
        <taxon>Eukaryota</taxon>
        <taxon>Metazoa</taxon>
        <taxon>Ecdysozoa</taxon>
        <taxon>Nematoda</taxon>
        <taxon>Chromadorea</taxon>
        <taxon>Rhabditida</taxon>
        <taxon>Tylenchina</taxon>
        <taxon>Tylenchomorpha</taxon>
        <taxon>Tylenchoidea</taxon>
        <taxon>Heteroderidae</taxon>
        <taxon>Heteroderinae</taxon>
        <taxon>Globodera</taxon>
    </lineage>
</organism>
<evidence type="ECO:0000256" key="2">
    <source>
        <dbReference type="ARBA" id="ARBA00022823"/>
    </source>
</evidence>
<dbReference type="PANTHER" id="PTHR11715:SF3">
    <property type="entry name" value="GLYCINE CLEAVAGE SYSTEM H PROTEIN-RELATED"/>
    <property type="match status" value="1"/>
</dbReference>
<dbReference type="PROSITE" id="PS00189">
    <property type="entry name" value="LIPOYL"/>
    <property type="match status" value="1"/>
</dbReference>
<dbReference type="GO" id="GO:0019464">
    <property type="term" value="P:glycine decarboxylation via glycine cleavage system"/>
    <property type="evidence" value="ECO:0007669"/>
    <property type="project" value="UniProtKB-UniRule"/>
</dbReference>
<feature type="modified residue" description="N6-lipoyllysine" evidence="4">
    <location>
        <position position="94"/>
    </location>
</feature>
<dbReference type="CDD" id="cd06848">
    <property type="entry name" value="GCS_H"/>
    <property type="match status" value="1"/>
</dbReference>
<evidence type="ECO:0000259" key="6">
    <source>
        <dbReference type="PROSITE" id="PS50968"/>
    </source>
</evidence>
<dbReference type="PANTHER" id="PTHR11715">
    <property type="entry name" value="GLYCINE CLEAVAGE SYSTEM H PROTEIN"/>
    <property type="match status" value="1"/>
</dbReference>
<keyword evidence="3 5" id="KW-0809">Transit peptide</keyword>
<feature type="domain" description="Lipoyl-binding" evidence="6">
    <location>
        <begin position="53"/>
        <end position="135"/>
    </location>
</feature>
<dbReference type="InterPro" id="IPR033753">
    <property type="entry name" value="GCV_H/Fam206"/>
</dbReference>
<dbReference type="Proteomes" id="UP000050741">
    <property type="component" value="Unassembled WGS sequence"/>
</dbReference>
<comment type="function">
    <text evidence="5">The H protein shuttles the methylamine group of glycine from the P protein to the T protein.</text>
</comment>
<dbReference type="InterPro" id="IPR011053">
    <property type="entry name" value="Single_hybrid_motif"/>
</dbReference>
<dbReference type="InterPro" id="IPR003016">
    <property type="entry name" value="2-oxoA_DH_lipoyl-BS"/>
</dbReference>
<accession>A0A183BN82</accession>
<dbReference type="InterPro" id="IPR000089">
    <property type="entry name" value="Biotin_lipoyl"/>
</dbReference>
<reference evidence="8" key="3">
    <citation type="submission" date="2016-06" db="UniProtKB">
        <authorList>
            <consortium name="WormBaseParasite"/>
        </authorList>
    </citation>
    <scope>IDENTIFICATION</scope>
</reference>
<dbReference type="GO" id="GO:0009249">
    <property type="term" value="P:protein lipoylation"/>
    <property type="evidence" value="ECO:0007669"/>
    <property type="project" value="TreeGrafter"/>
</dbReference>
<comment type="subunit">
    <text evidence="5">The glycine cleavage system is composed of four proteins: P, T, L and H.</text>
</comment>
<protein>
    <recommendedName>
        <fullName evidence="5">Glycine cleavage system H protein</fullName>
    </recommendedName>
</protein>
<dbReference type="NCBIfam" id="TIGR00527">
    <property type="entry name" value="gcvH"/>
    <property type="match status" value="1"/>
</dbReference>
<evidence type="ECO:0000313" key="8">
    <source>
        <dbReference type="WBParaSite" id="GPLIN_000206800"/>
    </source>
</evidence>
<dbReference type="PROSITE" id="PS50968">
    <property type="entry name" value="BIOTINYL_LIPOYL"/>
    <property type="match status" value="1"/>
</dbReference>
<evidence type="ECO:0000256" key="3">
    <source>
        <dbReference type="ARBA" id="ARBA00022946"/>
    </source>
</evidence>
<proteinExistence type="inferred from homology"/>
<comment type="cofactor">
    <cofactor evidence="5">
        <name>(R)-lipoate</name>
        <dbReference type="ChEBI" id="CHEBI:83088"/>
    </cofactor>
    <text evidence="5">Binds 1 lipoyl cofactor covalently.</text>
</comment>
<dbReference type="SUPFAM" id="SSF51230">
    <property type="entry name" value="Single hybrid motif"/>
    <property type="match status" value="1"/>
</dbReference>